<feature type="domain" description="Origin recognition complex subunit 5 C-terminal" evidence="9">
    <location>
        <begin position="680"/>
        <end position="836"/>
    </location>
</feature>
<dbReference type="PANTHER" id="PTHR12705">
    <property type="entry name" value="ORIGIN RECOGNITION COMPLEX SUBUNIT 5"/>
    <property type="match status" value="1"/>
</dbReference>
<evidence type="ECO:0000259" key="9">
    <source>
        <dbReference type="Pfam" id="PF14630"/>
    </source>
</evidence>
<evidence type="ECO:0000256" key="7">
    <source>
        <dbReference type="SAM" id="MobiDB-lite"/>
    </source>
</evidence>
<dbReference type="InterPro" id="IPR041664">
    <property type="entry name" value="AAA_16"/>
</dbReference>
<dbReference type="Proteomes" id="UP001358586">
    <property type="component" value="Chromosome 11"/>
</dbReference>
<evidence type="ECO:0000256" key="1">
    <source>
        <dbReference type="ARBA" id="ARBA00004123"/>
    </source>
</evidence>
<dbReference type="Pfam" id="PF14630">
    <property type="entry name" value="ORC5_C"/>
    <property type="match status" value="1"/>
</dbReference>
<keyword evidence="3" id="KW-0235">DNA replication</keyword>
<keyword evidence="5" id="KW-0067">ATP-binding</keyword>
<evidence type="ECO:0000256" key="3">
    <source>
        <dbReference type="ARBA" id="ARBA00022705"/>
    </source>
</evidence>
<feature type="region of interest" description="Disordered" evidence="7">
    <location>
        <begin position="28"/>
        <end position="48"/>
    </location>
</feature>
<name>A0ABR0MZ10_GOSAR</name>
<keyword evidence="4" id="KW-0547">Nucleotide-binding</keyword>
<feature type="compositionally biased region" description="Basic and acidic residues" evidence="7">
    <location>
        <begin position="34"/>
        <end position="46"/>
    </location>
</feature>
<accession>A0ABR0MZ10</accession>
<evidence type="ECO:0000313" key="11">
    <source>
        <dbReference type="EMBL" id="KAK5783513.1"/>
    </source>
</evidence>
<reference evidence="11 12" key="1">
    <citation type="submission" date="2023-03" db="EMBL/GenBank/DDBJ databases">
        <title>WGS of Gossypium arboreum.</title>
        <authorList>
            <person name="Yu D."/>
        </authorList>
    </citation>
    <scope>NUCLEOTIDE SEQUENCE [LARGE SCALE GENOMIC DNA]</scope>
    <source>
        <tissue evidence="11">Leaf</tissue>
    </source>
</reference>
<feature type="domain" description="ORC5 lid" evidence="10">
    <location>
        <begin position="575"/>
        <end position="627"/>
    </location>
</feature>
<dbReference type="InterPro" id="IPR020796">
    <property type="entry name" value="ORC5"/>
</dbReference>
<feature type="domain" description="Orc1-like AAA ATPase" evidence="8">
    <location>
        <begin position="362"/>
        <end position="517"/>
    </location>
</feature>
<gene>
    <name evidence="11" type="ORF">PVK06_038022</name>
</gene>
<proteinExistence type="inferred from homology"/>
<evidence type="ECO:0000259" key="10">
    <source>
        <dbReference type="Pfam" id="PF21639"/>
    </source>
</evidence>
<keyword evidence="6" id="KW-0539">Nucleus</keyword>
<evidence type="ECO:0000256" key="4">
    <source>
        <dbReference type="ARBA" id="ARBA00022741"/>
    </source>
</evidence>
<organism evidence="11 12">
    <name type="scientific">Gossypium arboreum</name>
    <name type="common">Tree cotton</name>
    <name type="synonym">Gossypium nanking</name>
    <dbReference type="NCBI Taxonomy" id="29729"/>
    <lineage>
        <taxon>Eukaryota</taxon>
        <taxon>Viridiplantae</taxon>
        <taxon>Streptophyta</taxon>
        <taxon>Embryophyta</taxon>
        <taxon>Tracheophyta</taxon>
        <taxon>Spermatophyta</taxon>
        <taxon>Magnoliopsida</taxon>
        <taxon>eudicotyledons</taxon>
        <taxon>Gunneridae</taxon>
        <taxon>Pentapetalae</taxon>
        <taxon>rosids</taxon>
        <taxon>malvids</taxon>
        <taxon>Malvales</taxon>
        <taxon>Malvaceae</taxon>
        <taxon>Malvoideae</taxon>
        <taxon>Gossypium</taxon>
    </lineage>
</organism>
<feature type="compositionally biased region" description="Basic and acidic residues" evidence="7">
    <location>
        <begin position="722"/>
        <end position="731"/>
    </location>
</feature>
<comment type="caution">
    <text evidence="11">The sequence shown here is derived from an EMBL/GenBank/DDBJ whole genome shotgun (WGS) entry which is preliminary data.</text>
</comment>
<evidence type="ECO:0000256" key="6">
    <source>
        <dbReference type="ARBA" id="ARBA00023242"/>
    </source>
</evidence>
<evidence type="ECO:0000256" key="2">
    <source>
        <dbReference type="ARBA" id="ARBA00006269"/>
    </source>
</evidence>
<evidence type="ECO:0000256" key="5">
    <source>
        <dbReference type="ARBA" id="ARBA00022840"/>
    </source>
</evidence>
<dbReference type="EMBL" id="JARKNE010000011">
    <property type="protein sequence ID" value="KAK5783513.1"/>
    <property type="molecule type" value="Genomic_DNA"/>
</dbReference>
<dbReference type="InterPro" id="IPR027417">
    <property type="entry name" value="P-loop_NTPase"/>
</dbReference>
<feature type="region of interest" description="Disordered" evidence="7">
    <location>
        <begin position="712"/>
        <end position="731"/>
    </location>
</feature>
<dbReference type="InterPro" id="IPR047088">
    <property type="entry name" value="ORC5_C"/>
</dbReference>
<sequence length="839" mass="94659">MDDNGEKEENIPRGNEWEVVSLTASAYAAAPGPKEVETKDDNKGDSYEVGEAETSHALFMSGHFVFPPSEHENLPLEPENSSERVGKDVVHELGIVEEGGRSRTKEEEEDWSLRGLNVHEEFSGMQFFDKKHGTEFDEGTTLQGLDLIDKDQSLYSAATFGSFHSEEALGGTTTFGEDATVSELIEASEQGLGFPSDIPQSPKPQDDKCDASDLPCEAWWKRRAVSLYVHAKETNAFWSVFIAAAVMGLVILGQRWQQERWQALQLKWQLSINNEKTGRVLDSIYRLKEVIVGGHRRVNCFFKCKSMATEESPQVTRRATRSYSASNTAIESTNLPESYKPTINDLGFRQQPLRLEDLLSSFPGRRSQILELLRLLGPLNSPMFPILVYGGPSTGKTSVTLQVFRHLNRPFIYSSCITCYSPRILFESILNQLLFHRKDSGHSYSSVKRCERPSDFVNYLREALENVLTNLKGNSGKVSSKMSGRPDGTMVYLVFDNLERIRDWDKSSTILPFLFNLNDILKMPEVGLIFISNTSPDTYYLNIGYVEPIPLYFPDYTEGDLRHIFMANQTNSRLYASFLDVVLRPFCRVTRQVDELAAAFSSLFKKYSEPLSDKEVAPNEEMKRRLFSHIRPHIASALNETFQVRSQPLLKAETNEETKKTNSSRMLGIREDFDKIDFHMSTSAKYLLISAFLASRNPATLDASLFDSTGVSDSRKRKRKASEKSMDQKEMAEQELLMKGPGTFPLERLLAIFQCITSLAEDSLDEEESHELTVEGGSRGLMSDVLLQLSSLCNANFIIKGGSCPLEGSTRYRTAVSEDLALKVARSLKFPLSKYLYRR</sequence>
<dbReference type="Pfam" id="PF13191">
    <property type="entry name" value="AAA_16"/>
    <property type="match status" value="1"/>
</dbReference>
<dbReference type="InterPro" id="IPR048866">
    <property type="entry name" value="ORC5_lid"/>
</dbReference>
<protein>
    <recommendedName>
        <fullName evidence="13">Orc1-like AAA ATPase domain-containing protein</fullName>
    </recommendedName>
</protein>
<dbReference type="Gene3D" id="3.40.50.300">
    <property type="entry name" value="P-loop containing nucleotide triphosphate hydrolases"/>
    <property type="match status" value="1"/>
</dbReference>
<evidence type="ECO:0008006" key="13">
    <source>
        <dbReference type="Google" id="ProtNLM"/>
    </source>
</evidence>
<keyword evidence="12" id="KW-1185">Reference proteome</keyword>
<evidence type="ECO:0000259" key="8">
    <source>
        <dbReference type="Pfam" id="PF13191"/>
    </source>
</evidence>
<comment type="similarity">
    <text evidence="2">Belongs to the ORC5 family.</text>
</comment>
<evidence type="ECO:0000313" key="12">
    <source>
        <dbReference type="Proteomes" id="UP001358586"/>
    </source>
</evidence>
<dbReference type="PANTHER" id="PTHR12705:SF0">
    <property type="entry name" value="ORIGIN RECOGNITION COMPLEX SUBUNIT 5"/>
    <property type="match status" value="1"/>
</dbReference>
<dbReference type="Pfam" id="PF21639">
    <property type="entry name" value="ORC5_lid"/>
    <property type="match status" value="1"/>
</dbReference>
<dbReference type="SUPFAM" id="SSF52540">
    <property type="entry name" value="P-loop containing nucleoside triphosphate hydrolases"/>
    <property type="match status" value="1"/>
</dbReference>
<comment type="subcellular location">
    <subcellularLocation>
        <location evidence="1">Nucleus</location>
    </subcellularLocation>
</comment>